<dbReference type="Proteomes" id="UP000002358">
    <property type="component" value="Unassembled WGS sequence"/>
</dbReference>
<accession>A0A7M7PZX4</accession>
<dbReference type="AlphaFoldDB" id="A0A7M7PZX4"/>
<evidence type="ECO:0000313" key="2">
    <source>
        <dbReference type="Proteomes" id="UP000002358"/>
    </source>
</evidence>
<evidence type="ECO:0000313" key="1">
    <source>
        <dbReference type="EnsemblMetazoa" id="XP_031777333"/>
    </source>
</evidence>
<dbReference type="RefSeq" id="XP_031777333.1">
    <property type="nucleotide sequence ID" value="XM_031921473.1"/>
</dbReference>
<reference evidence="1" key="1">
    <citation type="submission" date="2021-01" db="UniProtKB">
        <authorList>
            <consortium name="EnsemblMetazoa"/>
        </authorList>
    </citation>
    <scope>IDENTIFICATION</scope>
</reference>
<dbReference type="InParanoid" id="A0A7M7PZX4"/>
<name>A0A7M7PZX4_NASVI</name>
<sequence>MIHVQNFKKSTKFDNANAPHEILIEITDFTNEKLQKIEYLAPVLVEKKNEAKLLYVEGGKKTTDNPEFNVNYGTEDCEISTFANYNVDDVGFITEGDLYNNNVPGSNAQRIEEIEMQNSDLNGDKSAKSSPAKCVPYVIEPVVDSEMRSMNDDNVHYSTEDCGISTFVVV</sequence>
<keyword evidence="2" id="KW-1185">Reference proteome</keyword>
<dbReference type="KEGG" id="nvi:100680445"/>
<protein>
    <submittedName>
        <fullName evidence="1">Uncharacterized protein</fullName>
    </submittedName>
</protein>
<organism evidence="1 2">
    <name type="scientific">Nasonia vitripennis</name>
    <name type="common">Parasitic wasp</name>
    <dbReference type="NCBI Taxonomy" id="7425"/>
    <lineage>
        <taxon>Eukaryota</taxon>
        <taxon>Metazoa</taxon>
        <taxon>Ecdysozoa</taxon>
        <taxon>Arthropoda</taxon>
        <taxon>Hexapoda</taxon>
        <taxon>Insecta</taxon>
        <taxon>Pterygota</taxon>
        <taxon>Neoptera</taxon>
        <taxon>Endopterygota</taxon>
        <taxon>Hymenoptera</taxon>
        <taxon>Apocrita</taxon>
        <taxon>Proctotrupomorpha</taxon>
        <taxon>Chalcidoidea</taxon>
        <taxon>Pteromalidae</taxon>
        <taxon>Pteromalinae</taxon>
        <taxon>Nasonia</taxon>
    </lineage>
</organism>
<dbReference type="GeneID" id="100680445"/>
<dbReference type="EnsemblMetazoa" id="XM_031921473">
    <property type="protein sequence ID" value="XP_031777333"/>
    <property type="gene ID" value="LOC100680445"/>
</dbReference>
<proteinExistence type="predicted"/>